<keyword evidence="2" id="KW-0732">Signal</keyword>
<feature type="compositionally biased region" description="Basic and acidic residues" evidence="1">
    <location>
        <begin position="85"/>
        <end position="110"/>
    </location>
</feature>
<evidence type="ECO:0000313" key="4">
    <source>
        <dbReference type="Proteomes" id="UP001139516"/>
    </source>
</evidence>
<sequence>MSFFPNRLFRSRLALLGAACLVAAAAPRPIEATALPDPVAAPVEAAMGEPDFDCGSSHLPLGVAMIRAARADRRDGPRAAAPRANRQEAGRATRRDGAPARAGRQAERRATPAVPEALPEEEPSARLMNAIYACVAAPMPSPASQGGTTPHGVGPIRAT</sequence>
<protein>
    <submittedName>
        <fullName evidence="3">Uncharacterized protein</fullName>
    </submittedName>
</protein>
<feature type="chain" id="PRO_5040852258" evidence="2">
    <location>
        <begin position="26"/>
        <end position="159"/>
    </location>
</feature>
<evidence type="ECO:0000256" key="2">
    <source>
        <dbReference type="SAM" id="SignalP"/>
    </source>
</evidence>
<accession>A0A9X1Y8N6</accession>
<reference evidence="3" key="1">
    <citation type="submission" date="2022-04" db="EMBL/GenBank/DDBJ databases">
        <title>Roseomonas acroporae sp. nov., isolated from coral Acropora digitifera.</title>
        <authorList>
            <person name="Sun H."/>
        </authorList>
    </citation>
    <scope>NUCLEOTIDE SEQUENCE</scope>
    <source>
        <strain evidence="3">NAR14</strain>
    </source>
</reference>
<organism evidence="3 4">
    <name type="scientific">Roseomonas acroporae</name>
    <dbReference type="NCBI Taxonomy" id="2937791"/>
    <lineage>
        <taxon>Bacteria</taxon>
        <taxon>Pseudomonadati</taxon>
        <taxon>Pseudomonadota</taxon>
        <taxon>Alphaproteobacteria</taxon>
        <taxon>Acetobacterales</taxon>
        <taxon>Roseomonadaceae</taxon>
        <taxon>Roseomonas</taxon>
    </lineage>
</organism>
<evidence type="ECO:0000313" key="3">
    <source>
        <dbReference type="EMBL" id="MCK8784310.1"/>
    </source>
</evidence>
<name>A0A9X1Y8N6_9PROT</name>
<dbReference type="Proteomes" id="UP001139516">
    <property type="component" value="Unassembled WGS sequence"/>
</dbReference>
<dbReference type="EMBL" id="JALPRX010000029">
    <property type="protein sequence ID" value="MCK8784310.1"/>
    <property type="molecule type" value="Genomic_DNA"/>
</dbReference>
<feature type="region of interest" description="Disordered" evidence="1">
    <location>
        <begin position="71"/>
        <end position="122"/>
    </location>
</feature>
<feature type="signal peptide" evidence="2">
    <location>
        <begin position="1"/>
        <end position="25"/>
    </location>
</feature>
<evidence type="ECO:0000256" key="1">
    <source>
        <dbReference type="SAM" id="MobiDB-lite"/>
    </source>
</evidence>
<dbReference type="RefSeq" id="WP_248666436.1">
    <property type="nucleotide sequence ID" value="NZ_JALPRX010000029.1"/>
</dbReference>
<keyword evidence="4" id="KW-1185">Reference proteome</keyword>
<gene>
    <name evidence="3" type="ORF">M0638_07955</name>
</gene>
<proteinExistence type="predicted"/>
<dbReference type="AlphaFoldDB" id="A0A9X1Y8N6"/>
<comment type="caution">
    <text evidence="3">The sequence shown here is derived from an EMBL/GenBank/DDBJ whole genome shotgun (WGS) entry which is preliminary data.</text>
</comment>